<accession>A0AAD6YGA9</accession>
<evidence type="ECO:0000313" key="1">
    <source>
        <dbReference type="EMBL" id="KAJ7208299.1"/>
    </source>
</evidence>
<protein>
    <submittedName>
        <fullName evidence="1">Uncharacterized protein</fullName>
    </submittedName>
</protein>
<gene>
    <name evidence="1" type="ORF">GGX14DRAFT_395958</name>
</gene>
<keyword evidence="2" id="KW-1185">Reference proteome</keyword>
<name>A0AAD6YGA9_9AGAR</name>
<reference evidence="1" key="1">
    <citation type="submission" date="2023-03" db="EMBL/GenBank/DDBJ databases">
        <title>Massive genome expansion in bonnet fungi (Mycena s.s.) driven by repeated elements and novel gene families across ecological guilds.</title>
        <authorList>
            <consortium name="Lawrence Berkeley National Laboratory"/>
            <person name="Harder C.B."/>
            <person name="Miyauchi S."/>
            <person name="Viragh M."/>
            <person name="Kuo A."/>
            <person name="Thoen E."/>
            <person name="Andreopoulos B."/>
            <person name="Lu D."/>
            <person name="Skrede I."/>
            <person name="Drula E."/>
            <person name="Henrissat B."/>
            <person name="Morin E."/>
            <person name="Kohler A."/>
            <person name="Barry K."/>
            <person name="LaButti K."/>
            <person name="Morin E."/>
            <person name="Salamov A."/>
            <person name="Lipzen A."/>
            <person name="Mereny Z."/>
            <person name="Hegedus B."/>
            <person name="Baldrian P."/>
            <person name="Stursova M."/>
            <person name="Weitz H."/>
            <person name="Taylor A."/>
            <person name="Grigoriev I.V."/>
            <person name="Nagy L.G."/>
            <person name="Martin F."/>
            <person name="Kauserud H."/>
        </authorList>
    </citation>
    <scope>NUCLEOTIDE SEQUENCE</scope>
    <source>
        <strain evidence="1">9144</strain>
    </source>
</reference>
<dbReference type="Proteomes" id="UP001219525">
    <property type="component" value="Unassembled WGS sequence"/>
</dbReference>
<comment type="caution">
    <text evidence="1">The sequence shown here is derived from an EMBL/GenBank/DDBJ whole genome shotgun (WGS) entry which is preliminary data.</text>
</comment>
<sequence>MAGKAPAERPTLLLSLKLLRYQQLRCTALALISLPATRHLCKAAVELLGIPGDSKLSVMSLSSLGRPASSSSAISISRAPFYKNVLETVVQRRQIGISLTSNLPYLKTIVADAKEADRLCQNSWHHIIVYNPFSFVSVVRSQYY</sequence>
<dbReference type="AlphaFoldDB" id="A0AAD6YGA9"/>
<evidence type="ECO:0000313" key="2">
    <source>
        <dbReference type="Proteomes" id="UP001219525"/>
    </source>
</evidence>
<organism evidence="1 2">
    <name type="scientific">Mycena pura</name>
    <dbReference type="NCBI Taxonomy" id="153505"/>
    <lineage>
        <taxon>Eukaryota</taxon>
        <taxon>Fungi</taxon>
        <taxon>Dikarya</taxon>
        <taxon>Basidiomycota</taxon>
        <taxon>Agaricomycotina</taxon>
        <taxon>Agaricomycetes</taxon>
        <taxon>Agaricomycetidae</taxon>
        <taxon>Agaricales</taxon>
        <taxon>Marasmiineae</taxon>
        <taxon>Mycenaceae</taxon>
        <taxon>Mycena</taxon>
    </lineage>
</organism>
<dbReference type="EMBL" id="JARJCW010000034">
    <property type="protein sequence ID" value="KAJ7208299.1"/>
    <property type="molecule type" value="Genomic_DNA"/>
</dbReference>
<proteinExistence type="predicted"/>